<feature type="region of interest" description="Disordered" evidence="1">
    <location>
        <begin position="41"/>
        <end position="62"/>
    </location>
</feature>
<gene>
    <name evidence="3" type="ORF">FRC98_11340</name>
</gene>
<dbReference type="EMBL" id="VOSM01000004">
    <property type="protein sequence ID" value="TXD37316.1"/>
    <property type="molecule type" value="Genomic_DNA"/>
</dbReference>
<keyword evidence="4" id="KW-1185">Reference proteome</keyword>
<accession>A0A5C6XA96</accession>
<evidence type="ECO:0000259" key="2">
    <source>
        <dbReference type="Pfam" id="PF13372"/>
    </source>
</evidence>
<dbReference type="InterPro" id="IPR025388">
    <property type="entry name" value="Alginate_export_dom"/>
</dbReference>
<comment type="caution">
    <text evidence="3">The sequence shown here is derived from an EMBL/GenBank/DDBJ whole genome shotgun (WGS) entry which is preliminary data.</text>
</comment>
<protein>
    <recommendedName>
        <fullName evidence="2">Alginate export domain-containing protein</fullName>
    </recommendedName>
</protein>
<dbReference type="Proteomes" id="UP000321412">
    <property type="component" value="Unassembled WGS sequence"/>
</dbReference>
<proteinExistence type="predicted"/>
<feature type="domain" description="Alginate export" evidence="2">
    <location>
        <begin position="115"/>
        <end position="412"/>
    </location>
</feature>
<evidence type="ECO:0000313" key="3">
    <source>
        <dbReference type="EMBL" id="TXD37316.1"/>
    </source>
</evidence>
<dbReference type="OrthoDB" id="9764666at2"/>
<name>A0A5C6XA96_9DELT</name>
<evidence type="ECO:0000313" key="4">
    <source>
        <dbReference type="Proteomes" id="UP000321412"/>
    </source>
</evidence>
<dbReference type="AlphaFoldDB" id="A0A5C6XA96"/>
<sequence length="459" mass="48713">MVWDAFDSLVVEVLMSASHRIGFLVLIVVWTMTLPGLAGAQEGGEGAAEAAPGARSEPEQATSWSLSARVRPRVEARFNHHFGLAADELNYGGQPDEADVFSQQTRVGLKVARGRLSGRLTLQHSAAWGDFGGDSLTAPPLALYQGWVRFEATETFFADVGRFELAYGDQRVLGSVGWSQVGRAWDGVRLGLRPGGGVAVDAFAARYQDGAGGFLDDDAYLSGVYASMGGMEAPLLREVDVYVLYDARLGREPSAEGAGDGAARRNLVMLGSRLEGAAADARLTLEGGYQLGSVCAPEALASARCQDEGADIGAFFFDSTLSYALGVFTPFVGFSLASGDDPESADVEAYNHLYPTAHAFMGYMDLIGARTNIRELRAGLRFEGEGLNAELVAHDFTRQQPSTERVGLEINAQVAARFGDGFSLGAGHGLFVPDQGVSNSEAAPQGVANWTYLQAVGSF</sequence>
<evidence type="ECO:0000256" key="1">
    <source>
        <dbReference type="SAM" id="MobiDB-lite"/>
    </source>
</evidence>
<dbReference type="Pfam" id="PF13372">
    <property type="entry name" value="Alginate_exp"/>
    <property type="match status" value="1"/>
</dbReference>
<organism evidence="3 4">
    <name type="scientific">Lujinxingia vulgaris</name>
    <dbReference type="NCBI Taxonomy" id="2600176"/>
    <lineage>
        <taxon>Bacteria</taxon>
        <taxon>Deltaproteobacteria</taxon>
        <taxon>Bradymonadales</taxon>
        <taxon>Lujinxingiaceae</taxon>
        <taxon>Lujinxingia</taxon>
    </lineage>
</organism>
<reference evidence="3 4" key="1">
    <citation type="submission" date="2019-08" db="EMBL/GenBank/DDBJ databases">
        <title>Bradymonadales sp. TMQ4.</title>
        <authorList>
            <person name="Liang Q."/>
        </authorList>
    </citation>
    <scope>NUCLEOTIDE SEQUENCE [LARGE SCALE GENOMIC DNA]</scope>
    <source>
        <strain evidence="3 4">TMQ4</strain>
    </source>
</reference>